<evidence type="ECO:0000313" key="1">
    <source>
        <dbReference type="Proteomes" id="UP000095286"/>
    </source>
</evidence>
<reference evidence="2" key="1">
    <citation type="submission" date="2016-11" db="UniProtKB">
        <authorList>
            <consortium name="WormBaseParasite"/>
        </authorList>
    </citation>
    <scope>IDENTIFICATION</scope>
    <source>
        <strain evidence="2">KR3021</strain>
    </source>
</reference>
<sequence>MDDLDEEARIAQEEYFKLVSSGEIKPAAQVHNLKAKKTGNFKEAKPISKRPVDEIIYEDEYEYEAPKCPIEGVTEKCLGYFVHGDSCEPYSVDGIDDMASDVFDDDFSTLKKDFGANPKKYAKFVPKTTGTQIPVPPVSREPLKKEVSFSGIKEKNVLIPPSKPNQYIEEDIIKKLEVMNADDVMSGKLNDNARFAVDPVAVNFEMQMINAIKPRMEKNFLDMLENLGSIKLKAEMGNKLYLLAVERKIEALGCYLTYFPNEKGLKKYQFHAGTDIHNDATWPLTPLLELVNKNKHKETIPAEDIRSIENCLLFTYLLFIERGYYFNLRFTLAEFLLKLLRLYFISPVVHRDNEIVYSFLESMLAKYVLPNATLGKLNMSKSLQVKGIEALPDFFTQLINSFEDCSIGETLFTKYILVFCYMNVDAQIRTYSINQIWDINNSVVRQIVLKEKSFPEFKMWIDEQLLKNEGVIAEDKCPLEYAKLLTNYAVAIGKQIITQGRCGMLYDVAKNEIRQFFERHQDGRQKGLGAKIVPEWMILVKTKTSGFSWNPNEPWVLGSVSEDNIMQVWEMLDNIYTDEDVGAPAESLEA</sequence>
<evidence type="ECO:0000313" key="2">
    <source>
        <dbReference type="WBParaSite" id="RSKR_0001032200.1"/>
    </source>
</evidence>
<dbReference type="WBParaSite" id="RSKR_0001032200.1">
    <property type="protein sequence ID" value="RSKR_0001032200.1"/>
    <property type="gene ID" value="RSKR_0001032200"/>
</dbReference>
<name>A0AC35UE70_9BILA</name>
<dbReference type="Proteomes" id="UP000095286">
    <property type="component" value="Unplaced"/>
</dbReference>
<protein>
    <submittedName>
        <fullName evidence="2">RPAP1_N domain-containing protein</fullName>
    </submittedName>
</protein>
<organism evidence="1 2">
    <name type="scientific">Rhabditophanes sp. KR3021</name>
    <dbReference type="NCBI Taxonomy" id="114890"/>
    <lineage>
        <taxon>Eukaryota</taxon>
        <taxon>Metazoa</taxon>
        <taxon>Ecdysozoa</taxon>
        <taxon>Nematoda</taxon>
        <taxon>Chromadorea</taxon>
        <taxon>Rhabditida</taxon>
        <taxon>Tylenchina</taxon>
        <taxon>Panagrolaimomorpha</taxon>
        <taxon>Strongyloidoidea</taxon>
        <taxon>Alloionematidae</taxon>
        <taxon>Rhabditophanes</taxon>
    </lineage>
</organism>
<accession>A0AC35UE70</accession>
<proteinExistence type="predicted"/>